<feature type="domain" description="DinB-like" evidence="1">
    <location>
        <begin position="28"/>
        <end position="162"/>
    </location>
</feature>
<dbReference type="RefSeq" id="WP_379661512.1">
    <property type="nucleotide sequence ID" value="NZ_JBHUDG010000003.1"/>
</dbReference>
<evidence type="ECO:0000313" key="3">
    <source>
        <dbReference type="Proteomes" id="UP001597118"/>
    </source>
</evidence>
<proteinExistence type="predicted"/>
<protein>
    <submittedName>
        <fullName evidence="2">DinB family protein</fullName>
    </submittedName>
</protein>
<dbReference type="Proteomes" id="UP001597118">
    <property type="component" value="Unassembled WGS sequence"/>
</dbReference>
<name>A0ABW4IAU8_9SPHI</name>
<sequence>MYQPQPKDYAPYYTGYIQLVQGDIMEMLDKQQQQISNLLELVPAAKQDYAYAPGKWTVKEVIAHLIDTERVMVYRTMCFARNDKAELPGFDENDYIANSRIAERKLEDLVNEFLLMRKSNMYFFKSLNEADYAKNGNANGNNISVGALLFIVAGHVAHHLNVLKERYL</sequence>
<dbReference type="InterPro" id="IPR024775">
    <property type="entry name" value="DinB-like"/>
</dbReference>
<reference evidence="3" key="1">
    <citation type="journal article" date="2019" name="Int. J. Syst. Evol. Microbiol.">
        <title>The Global Catalogue of Microorganisms (GCM) 10K type strain sequencing project: providing services to taxonomists for standard genome sequencing and annotation.</title>
        <authorList>
            <consortium name="The Broad Institute Genomics Platform"/>
            <consortium name="The Broad Institute Genome Sequencing Center for Infectious Disease"/>
            <person name="Wu L."/>
            <person name="Ma J."/>
        </authorList>
    </citation>
    <scope>NUCLEOTIDE SEQUENCE [LARGE SCALE GENOMIC DNA]</scope>
    <source>
        <strain evidence="3">CCUG 53762</strain>
    </source>
</reference>
<evidence type="ECO:0000313" key="2">
    <source>
        <dbReference type="EMBL" id="MFD1629132.1"/>
    </source>
</evidence>
<evidence type="ECO:0000259" key="1">
    <source>
        <dbReference type="Pfam" id="PF12867"/>
    </source>
</evidence>
<organism evidence="2 3">
    <name type="scientific">Pseudopedobacter beijingensis</name>
    <dbReference type="NCBI Taxonomy" id="1207056"/>
    <lineage>
        <taxon>Bacteria</taxon>
        <taxon>Pseudomonadati</taxon>
        <taxon>Bacteroidota</taxon>
        <taxon>Sphingobacteriia</taxon>
        <taxon>Sphingobacteriales</taxon>
        <taxon>Sphingobacteriaceae</taxon>
        <taxon>Pseudopedobacter</taxon>
    </lineage>
</organism>
<accession>A0ABW4IAU8</accession>
<comment type="caution">
    <text evidence="2">The sequence shown here is derived from an EMBL/GenBank/DDBJ whole genome shotgun (WGS) entry which is preliminary data.</text>
</comment>
<dbReference type="Pfam" id="PF12867">
    <property type="entry name" value="DinB_2"/>
    <property type="match status" value="1"/>
</dbReference>
<gene>
    <name evidence="2" type="ORF">ACFSAH_04540</name>
</gene>
<dbReference type="SUPFAM" id="SSF109854">
    <property type="entry name" value="DinB/YfiT-like putative metalloenzymes"/>
    <property type="match status" value="1"/>
</dbReference>
<dbReference type="InterPro" id="IPR034660">
    <property type="entry name" value="DinB/YfiT-like"/>
</dbReference>
<keyword evidence="3" id="KW-1185">Reference proteome</keyword>
<dbReference type="Gene3D" id="1.20.120.450">
    <property type="entry name" value="dinb family like domain"/>
    <property type="match status" value="1"/>
</dbReference>
<dbReference type="EMBL" id="JBHUDG010000003">
    <property type="protein sequence ID" value="MFD1629132.1"/>
    <property type="molecule type" value="Genomic_DNA"/>
</dbReference>